<keyword evidence="4" id="KW-0446">Lipid-binding</keyword>
<dbReference type="PANTHER" id="PTHR24119">
    <property type="entry name" value="ACYL-COA-BINDING DOMAIN-CONTAINING PROTEIN 6"/>
    <property type="match status" value="1"/>
</dbReference>
<evidence type="ECO:0000313" key="7">
    <source>
        <dbReference type="EMBL" id="CAH3041868.1"/>
    </source>
</evidence>
<dbReference type="Pfam" id="PF12796">
    <property type="entry name" value="Ank_2"/>
    <property type="match status" value="1"/>
</dbReference>
<name>A0ABN8N366_9CNID</name>
<evidence type="ECO:0000313" key="8">
    <source>
        <dbReference type="Proteomes" id="UP001159405"/>
    </source>
</evidence>
<dbReference type="InterPro" id="IPR036770">
    <property type="entry name" value="Ankyrin_rpt-contain_sf"/>
</dbReference>
<dbReference type="PROSITE" id="PS50088">
    <property type="entry name" value="ANK_REPEAT"/>
    <property type="match status" value="2"/>
</dbReference>
<dbReference type="SMART" id="SM00248">
    <property type="entry name" value="ANK"/>
    <property type="match status" value="3"/>
</dbReference>
<dbReference type="PROSITE" id="PS50297">
    <property type="entry name" value="ANK_REP_REGION"/>
    <property type="match status" value="2"/>
</dbReference>
<dbReference type="PANTHER" id="PTHR24119:SF0">
    <property type="entry name" value="ACYL-COA-BINDING DOMAIN-CONTAINING PROTEIN 6"/>
    <property type="match status" value="1"/>
</dbReference>
<dbReference type="InterPro" id="IPR002110">
    <property type="entry name" value="Ankyrin_rpt"/>
</dbReference>
<dbReference type="InterPro" id="IPR035984">
    <property type="entry name" value="Acyl-CoA-binding_sf"/>
</dbReference>
<reference evidence="7 8" key="1">
    <citation type="submission" date="2022-05" db="EMBL/GenBank/DDBJ databases">
        <authorList>
            <consortium name="Genoscope - CEA"/>
            <person name="William W."/>
        </authorList>
    </citation>
    <scope>NUCLEOTIDE SEQUENCE [LARGE SCALE GENOMIC DNA]</scope>
</reference>
<organism evidence="7 8">
    <name type="scientific">Porites lobata</name>
    <dbReference type="NCBI Taxonomy" id="104759"/>
    <lineage>
        <taxon>Eukaryota</taxon>
        <taxon>Metazoa</taxon>
        <taxon>Cnidaria</taxon>
        <taxon>Anthozoa</taxon>
        <taxon>Hexacorallia</taxon>
        <taxon>Scleractinia</taxon>
        <taxon>Fungiina</taxon>
        <taxon>Poritidae</taxon>
        <taxon>Porites</taxon>
    </lineage>
</organism>
<protein>
    <recommendedName>
        <fullName evidence="1">Acyl-CoA-binding domain-containing protein 6</fullName>
    </recommendedName>
</protein>
<dbReference type="InterPro" id="IPR014352">
    <property type="entry name" value="FERM/acyl-CoA-bd_prot_sf"/>
</dbReference>
<dbReference type="EMBL" id="CALNXK010000009">
    <property type="protein sequence ID" value="CAH3041868.1"/>
    <property type="molecule type" value="Genomic_DNA"/>
</dbReference>
<evidence type="ECO:0000256" key="3">
    <source>
        <dbReference type="ARBA" id="ARBA00023043"/>
    </source>
</evidence>
<dbReference type="SUPFAM" id="SSF47027">
    <property type="entry name" value="Acyl-CoA binding protein"/>
    <property type="match status" value="1"/>
</dbReference>
<keyword evidence="3 5" id="KW-0040">ANK repeat</keyword>
<gene>
    <name evidence="7" type="ORF">PLOB_00047968</name>
</gene>
<dbReference type="Gene3D" id="1.25.40.20">
    <property type="entry name" value="Ankyrin repeat-containing domain"/>
    <property type="match status" value="1"/>
</dbReference>
<comment type="caution">
    <text evidence="7">The sequence shown here is derived from an EMBL/GenBank/DDBJ whole genome shotgun (WGS) entry which is preliminary data.</text>
</comment>
<dbReference type="Pfam" id="PF00887">
    <property type="entry name" value="ACBP"/>
    <property type="match status" value="1"/>
</dbReference>
<keyword evidence="8" id="KW-1185">Reference proteome</keyword>
<feature type="domain" description="ACB" evidence="6">
    <location>
        <begin position="18"/>
        <end position="102"/>
    </location>
</feature>
<evidence type="ECO:0000256" key="5">
    <source>
        <dbReference type="PROSITE-ProRule" id="PRU00023"/>
    </source>
</evidence>
<evidence type="ECO:0000256" key="4">
    <source>
        <dbReference type="ARBA" id="ARBA00023121"/>
    </source>
</evidence>
<dbReference type="Proteomes" id="UP001159405">
    <property type="component" value="Unassembled WGS sequence"/>
</dbReference>
<evidence type="ECO:0000256" key="1">
    <source>
        <dbReference type="ARBA" id="ARBA00018419"/>
    </source>
</evidence>
<feature type="repeat" description="ANK" evidence="5">
    <location>
        <begin position="210"/>
        <end position="242"/>
    </location>
</feature>
<evidence type="ECO:0000259" key="6">
    <source>
        <dbReference type="PROSITE" id="PS51228"/>
    </source>
</evidence>
<dbReference type="SUPFAM" id="SSF48403">
    <property type="entry name" value="Ankyrin repeat"/>
    <property type="match status" value="1"/>
</dbReference>
<proteinExistence type="predicted"/>
<sequence>MAAAEYFEDEVVLDADDLEKLFQAATEFVRTMKNLSDEKRLTFYALFKQAKEGPCHTSRPGFWDVVGRAKWDSWKKLGDMPQQQAVELYIQELFETDPEWEAKYAVTDDLTVKEDEKPVQKQTMGLAVSTLRGQDGGNDEIISDANKTVFDWCKEGNVKKLDLLLTRGEDINAQDDQGMTLLHWACDRGHKDVVRYLIKNKARINTQDLDGQTPLHYAATCDFLTIVEELLESRADCSIADNDGCLPVDVAESSAVKGLLTKRYENS</sequence>
<accession>A0ABN8N366</accession>
<feature type="repeat" description="ANK" evidence="5">
    <location>
        <begin position="177"/>
        <end position="209"/>
    </location>
</feature>
<dbReference type="Gene3D" id="1.20.80.10">
    <property type="match status" value="1"/>
</dbReference>
<keyword evidence="2" id="KW-0677">Repeat</keyword>
<dbReference type="PRINTS" id="PR00689">
    <property type="entry name" value="ACOABINDINGP"/>
</dbReference>
<evidence type="ECO:0000256" key="2">
    <source>
        <dbReference type="ARBA" id="ARBA00022737"/>
    </source>
</evidence>
<dbReference type="PROSITE" id="PS51228">
    <property type="entry name" value="ACB_2"/>
    <property type="match status" value="1"/>
</dbReference>
<dbReference type="InterPro" id="IPR000582">
    <property type="entry name" value="Acyl-CoA-binding_protein"/>
</dbReference>